<comment type="similarity">
    <text evidence="2">Belongs to the NOP14 family.</text>
</comment>
<keyword evidence="3" id="KW-0690">Ribosome biogenesis</keyword>
<dbReference type="STRING" id="6412.T1FVI4"/>
<reference evidence="9 11" key="2">
    <citation type="journal article" date="2013" name="Nature">
        <title>Insights into bilaterian evolution from three spiralian genomes.</title>
        <authorList>
            <person name="Simakov O."/>
            <person name="Marletaz F."/>
            <person name="Cho S.J."/>
            <person name="Edsinger-Gonzales E."/>
            <person name="Havlak P."/>
            <person name="Hellsten U."/>
            <person name="Kuo D.H."/>
            <person name="Larsson T."/>
            <person name="Lv J."/>
            <person name="Arendt D."/>
            <person name="Savage R."/>
            <person name="Osoegawa K."/>
            <person name="de Jong P."/>
            <person name="Grimwood J."/>
            <person name="Chapman J.A."/>
            <person name="Shapiro H."/>
            <person name="Aerts A."/>
            <person name="Otillar R.P."/>
            <person name="Terry A.Y."/>
            <person name="Boore J.L."/>
            <person name="Grigoriev I.V."/>
            <person name="Lindberg D.R."/>
            <person name="Seaver E.C."/>
            <person name="Weisblat D.A."/>
            <person name="Putnam N.H."/>
            <person name="Rokhsar D.S."/>
        </authorList>
    </citation>
    <scope>NUCLEOTIDE SEQUENCE</scope>
</reference>
<dbReference type="Proteomes" id="UP000015101">
    <property type="component" value="Unassembled WGS sequence"/>
</dbReference>
<name>T1FVI4_HELRO</name>
<dbReference type="PANTHER" id="PTHR23183">
    <property type="entry name" value="NOP14"/>
    <property type="match status" value="1"/>
</dbReference>
<protein>
    <recommendedName>
        <fullName evidence="12">Nucleolar protein 14</fullName>
    </recommendedName>
</protein>
<feature type="chain" id="PRO_5010981055" description="Nucleolar protein 14" evidence="8">
    <location>
        <begin position="19"/>
        <end position="310"/>
    </location>
</feature>
<dbReference type="InParanoid" id="T1FVI4"/>
<feature type="compositionally biased region" description="Basic and acidic residues" evidence="7">
    <location>
        <begin position="301"/>
        <end position="310"/>
    </location>
</feature>
<dbReference type="OrthoDB" id="441771at2759"/>
<dbReference type="EMBL" id="AMQM01007286">
    <property type="status" value="NOT_ANNOTATED_CDS"/>
    <property type="molecule type" value="Genomic_DNA"/>
</dbReference>
<dbReference type="KEGG" id="hro:HELRODRAFT_193947"/>
<dbReference type="EMBL" id="KB097594">
    <property type="protein sequence ID" value="ESN93746.1"/>
    <property type="molecule type" value="Genomic_DNA"/>
</dbReference>
<dbReference type="AlphaFoldDB" id="T1FVI4"/>
<dbReference type="HOGENOM" id="CLU_897983_0_0_1"/>
<accession>T1FVI4</accession>
<keyword evidence="4" id="KW-0698">rRNA processing</keyword>
<evidence type="ECO:0000313" key="9">
    <source>
        <dbReference type="EMBL" id="ESN93746.1"/>
    </source>
</evidence>
<evidence type="ECO:0000313" key="10">
    <source>
        <dbReference type="EnsemblMetazoa" id="HelroP193947"/>
    </source>
</evidence>
<evidence type="ECO:0000256" key="5">
    <source>
        <dbReference type="ARBA" id="ARBA00023242"/>
    </source>
</evidence>
<dbReference type="InterPro" id="IPR007276">
    <property type="entry name" value="Nop14"/>
</dbReference>
<dbReference type="OMA" id="NELMHTE"/>
<comment type="subcellular location">
    <subcellularLocation>
        <location evidence="1">Nucleus</location>
        <location evidence="1">Nucleolus</location>
    </subcellularLocation>
</comment>
<keyword evidence="11" id="KW-1185">Reference proteome</keyword>
<organism evidence="10 11">
    <name type="scientific">Helobdella robusta</name>
    <name type="common">Californian leech</name>
    <dbReference type="NCBI Taxonomy" id="6412"/>
    <lineage>
        <taxon>Eukaryota</taxon>
        <taxon>Metazoa</taxon>
        <taxon>Spiralia</taxon>
        <taxon>Lophotrochozoa</taxon>
        <taxon>Annelida</taxon>
        <taxon>Clitellata</taxon>
        <taxon>Hirudinea</taxon>
        <taxon>Rhynchobdellida</taxon>
        <taxon>Glossiphoniidae</taxon>
        <taxon>Helobdella</taxon>
    </lineage>
</organism>
<dbReference type="PANTHER" id="PTHR23183:SF0">
    <property type="entry name" value="NUCLEOLAR PROTEIN 14"/>
    <property type="match status" value="1"/>
</dbReference>
<evidence type="ECO:0000256" key="1">
    <source>
        <dbReference type="ARBA" id="ARBA00004604"/>
    </source>
</evidence>
<proteinExistence type="inferred from homology"/>
<feature type="signal peptide" evidence="8">
    <location>
        <begin position="1"/>
        <end position="18"/>
    </location>
</feature>
<feature type="region of interest" description="Disordered" evidence="7">
    <location>
        <begin position="283"/>
        <end position="310"/>
    </location>
</feature>
<evidence type="ECO:0000256" key="6">
    <source>
        <dbReference type="ARBA" id="ARBA00024695"/>
    </source>
</evidence>
<comment type="function">
    <text evidence="6">Involved in nucleolar processing of pre-18S ribosomal RNA. Has a role in the nuclear export of 40S pre-ribosomal subunit to the cytoplasm.</text>
</comment>
<dbReference type="CTD" id="20212830"/>
<reference evidence="10" key="3">
    <citation type="submission" date="2015-06" db="UniProtKB">
        <authorList>
            <consortium name="EnsemblMetazoa"/>
        </authorList>
    </citation>
    <scope>IDENTIFICATION</scope>
</reference>
<evidence type="ECO:0000256" key="4">
    <source>
        <dbReference type="ARBA" id="ARBA00022552"/>
    </source>
</evidence>
<evidence type="ECO:0000256" key="2">
    <source>
        <dbReference type="ARBA" id="ARBA00007466"/>
    </source>
</evidence>
<dbReference type="RefSeq" id="XP_009028165.1">
    <property type="nucleotide sequence ID" value="XM_009029917.1"/>
</dbReference>
<evidence type="ECO:0000256" key="3">
    <source>
        <dbReference type="ARBA" id="ARBA00022517"/>
    </source>
</evidence>
<gene>
    <name evidence="10" type="primary">20212830</name>
    <name evidence="9" type="ORF">HELRODRAFT_193947</name>
</gene>
<evidence type="ECO:0008006" key="12">
    <source>
        <dbReference type="Google" id="ProtNLM"/>
    </source>
</evidence>
<keyword evidence="8" id="KW-0732">Signal</keyword>
<evidence type="ECO:0000256" key="7">
    <source>
        <dbReference type="SAM" id="MobiDB-lite"/>
    </source>
</evidence>
<dbReference type="Pfam" id="PF04147">
    <property type="entry name" value="Nop14"/>
    <property type="match status" value="1"/>
</dbReference>
<sequence>MTLLDLTQLLDLFLVAQLYPTSDYHHHVVTPTMLFMSQLLSQYVRLSKRFMPEAVQFLKTVLIMHTDLNTEDKQKSSLLRVEDFNLLKSKPIETFNPSPFNLSHLMAADSRAFLQSDDFKMTTLWYTLVLLRKFTKLYADLPSVTQIFQPIRTHLQSVTNELMHTECIKKLASELTNDLESFKKPWQPLVRPLTRPQPIKQFEPRVAEKFDGRKKIVGHKDFQARKREQIKYKKLMKGSEKEIRKDQSFLSEHIFQEKIRLNKEREDKTKKILNSLAQQEGDFKSMLKRKRKADTTAAAGPDKKGKVVKF</sequence>
<dbReference type="GeneID" id="20212830"/>
<keyword evidence="5" id="KW-0539">Nucleus</keyword>
<reference evidence="11" key="1">
    <citation type="submission" date="2012-12" db="EMBL/GenBank/DDBJ databases">
        <authorList>
            <person name="Hellsten U."/>
            <person name="Grimwood J."/>
            <person name="Chapman J.A."/>
            <person name="Shapiro H."/>
            <person name="Aerts A."/>
            <person name="Otillar R.P."/>
            <person name="Terry A.Y."/>
            <person name="Boore J.L."/>
            <person name="Simakov O."/>
            <person name="Marletaz F."/>
            <person name="Cho S.-J."/>
            <person name="Edsinger-Gonzales E."/>
            <person name="Havlak P."/>
            <person name="Kuo D.-H."/>
            <person name="Larsson T."/>
            <person name="Lv J."/>
            <person name="Arendt D."/>
            <person name="Savage R."/>
            <person name="Osoegawa K."/>
            <person name="de Jong P."/>
            <person name="Lindberg D.R."/>
            <person name="Seaver E.C."/>
            <person name="Weisblat D.A."/>
            <person name="Putnam N.H."/>
            <person name="Grigoriev I.V."/>
            <person name="Rokhsar D.S."/>
        </authorList>
    </citation>
    <scope>NUCLEOTIDE SEQUENCE</scope>
</reference>
<dbReference type="EnsemblMetazoa" id="HelroT193947">
    <property type="protein sequence ID" value="HelroP193947"/>
    <property type="gene ID" value="HelroG193947"/>
</dbReference>
<evidence type="ECO:0000313" key="11">
    <source>
        <dbReference type="Proteomes" id="UP000015101"/>
    </source>
</evidence>
<dbReference type="GO" id="GO:0006364">
    <property type="term" value="P:rRNA processing"/>
    <property type="evidence" value="ECO:0007669"/>
    <property type="project" value="UniProtKB-KW"/>
</dbReference>
<dbReference type="GO" id="GO:0032040">
    <property type="term" value="C:small-subunit processome"/>
    <property type="evidence" value="ECO:0007669"/>
    <property type="project" value="InterPro"/>
</dbReference>
<dbReference type="eggNOG" id="KOG2147">
    <property type="taxonomic scope" value="Eukaryota"/>
</dbReference>
<evidence type="ECO:0000256" key="8">
    <source>
        <dbReference type="SAM" id="SignalP"/>
    </source>
</evidence>